<dbReference type="SUPFAM" id="SSF46689">
    <property type="entry name" value="Homeodomain-like"/>
    <property type="match status" value="1"/>
</dbReference>
<keyword evidence="5" id="KW-1185">Reference proteome</keyword>
<reference evidence="4 5" key="1">
    <citation type="journal article" date="2019" name="PLoS Negl. Trop. Dis.">
        <title>Whole genome sequencing of Entamoeba nuttalli reveals mammalian host-related molecular signatures and a novel octapeptide-repeat surface protein.</title>
        <authorList>
            <person name="Tanaka M."/>
            <person name="Makiuchi T."/>
            <person name="Komiyama T."/>
            <person name="Shiina T."/>
            <person name="Osaki K."/>
            <person name="Tachibana H."/>
        </authorList>
    </citation>
    <scope>NUCLEOTIDE SEQUENCE [LARGE SCALE GENOMIC DNA]</scope>
    <source>
        <strain evidence="4 5">P19-061405</strain>
    </source>
</reference>
<dbReference type="SMART" id="SM00717">
    <property type="entry name" value="SANT"/>
    <property type="match status" value="2"/>
</dbReference>
<dbReference type="PANTHER" id="PTHR45614">
    <property type="entry name" value="MYB PROTEIN-RELATED"/>
    <property type="match status" value="1"/>
</dbReference>
<accession>A0ABQ0DPJ2</accession>
<feature type="domain" description="Myb-like" evidence="1">
    <location>
        <begin position="31"/>
        <end position="75"/>
    </location>
</feature>
<organism evidence="4 5">
    <name type="scientific">Entamoeba nuttalli</name>
    <dbReference type="NCBI Taxonomy" id="412467"/>
    <lineage>
        <taxon>Eukaryota</taxon>
        <taxon>Amoebozoa</taxon>
        <taxon>Evosea</taxon>
        <taxon>Archamoebae</taxon>
        <taxon>Mastigamoebida</taxon>
        <taxon>Entamoebidae</taxon>
        <taxon>Entamoeba</taxon>
    </lineage>
</organism>
<name>A0ABQ0DPJ2_9EUKA</name>
<dbReference type="Pfam" id="PF00249">
    <property type="entry name" value="Myb_DNA-binding"/>
    <property type="match status" value="2"/>
</dbReference>
<protein>
    <recommendedName>
        <fullName evidence="6">Myb family DNA-binding domain containing protein</fullName>
    </recommendedName>
</protein>
<evidence type="ECO:0000259" key="2">
    <source>
        <dbReference type="PROSITE" id="PS51293"/>
    </source>
</evidence>
<feature type="domain" description="HTH myb-type" evidence="3">
    <location>
        <begin position="77"/>
        <end position="129"/>
    </location>
</feature>
<dbReference type="Gene3D" id="1.10.10.60">
    <property type="entry name" value="Homeodomain-like"/>
    <property type="match status" value="2"/>
</dbReference>
<proteinExistence type="predicted"/>
<feature type="domain" description="SANT" evidence="2">
    <location>
        <begin position="26"/>
        <end position="79"/>
    </location>
</feature>
<dbReference type="PANTHER" id="PTHR45614:SF299">
    <property type="entry name" value="MYB-LIKE DNA-BINDING DOMAIN CONTAINING PROTEIN"/>
    <property type="match status" value="1"/>
</dbReference>
<dbReference type="CDD" id="cd00167">
    <property type="entry name" value="SANT"/>
    <property type="match status" value="2"/>
</dbReference>
<dbReference type="PROSITE" id="PS50090">
    <property type="entry name" value="MYB_LIKE"/>
    <property type="match status" value="2"/>
</dbReference>
<dbReference type="InterPro" id="IPR009057">
    <property type="entry name" value="Homeodomain-like_sf"/>
</dbReference>
<dbReference type="PROSITE" id="PS51294">
    <property type="entry name" value="HTH_MYB"/>
    <property type="match status" value="2"/>
</dbReference>
<comment type="caution">
    <text evidence="4">The sequence shown here is derived from an EMBL/GenBank/DDBJ whole genome shotgun (WGS) entry which is preliminary data.</text>
</comment>
<gene>
    <name evidence="4" type="ORF">ENUP19_0213G0015</name>
</gene>
<feature type="non-terminal residue" evidence="4">
    <location>
        <position position="1"/>
    </location>
</feature>
<evidence type="ECO:0000259" key="1">
    <source>
        <dbReference type="PROSITE" id="PS50090"/>
    </source>
</evidence>
<evidence type="ECO:0000313" key="4">
    <source>
        <dbReference type="EMBL" id="GAB1224658.1"/>
    </source>
</evidence>
<feature type="domain" description="Myb-like" evidence="1">
    <location>
        <begin position="77"/>
        <end position="125"/>
    </location>
</feature>
<evidence type="ECO:0008006" key="6">
    <source>
        <dbReference type="Google" id="ProtNLM"/>
    </source>
</evidence>
<dbReference type="InterPro" id="IPR017930">
    <property type="entry name" value="Myb_dom"/>
</dbReference>
<dbReference type="InterPro" id="IPR050560">
    <property type="entry name" value="MYB_TF"/>
</dbReference>
<sequence>NVLNMEICASSLRGSDSPELDKKNKKVVKVWTKQEDKLLLEGIAKYGSKNSWDKIAIMIPGRNRKQCREHFINKFNNIRHRPWTSEEDNEILTRRKEFGNRWTQIATFLDGRSPNDVKNRFFGRLKYQITNELKQNALSVFKPMDHSLFCVI</sequence>
<dbReference type="InterPro" id="IPR001005">
    <property type="entry name" value="SANT/Myb"/>
</dbReference>
<dbReference type="PROSITE" id="PS51293">
    <property type="entry name" value="SANT"/>
    <property type="match status" value="1"/>
</dbReference>
<dbReference type="InterPro" id="IPR017884">
    <property type="entry name" value="SANT_dom"/>
</dbReference>
<evidence type="ECO:0000259" key="3">
    <source>
        <dbReference type="PROSITE" id="PS51294"/>
    </source>
</evidence>
<dbReference type="Proteomes" id="UP001628156">
    <property type="component" value="Unassembled WGS sequence"/>
</dbReference>
<feature type="domain" description="HTH myb-type" evidence="3">
    <location>
        <begin position="31"/>
        <end position="76"/>
    </location>
</feature>
<evidence type="ECO:0000313" key="5">
    <source>
        <dbReference type="Proteomes" id="UP001628156"/>
    </source>
</evidence>
<dbReference type="EMBL" id="BAAFRS010000213">
    <property type="protein sequence ID" value="GAB1224658.1"/>
    <property type="molecule type" value="Genomic_DNA"/>
</dbReference>